<accession>A0A9P6GZZ2</accession>
<gene>
    <name evidence="4" type="ORF">NGRA_0619</name>
</gene>
<dbReference type="Gene3D" id="1.25.10.10">
    <property type="entry name" value="Leucine-rich Repeat Variant"/>
    <property type="match status" value="1"/>
</dbReference>
<evidence type="ECO:0000256" key="3">
    <source>
        <dbReference type="SAM" id="Coils"/>
    </source>
</evidence>
<evidence type="ECO:0000313" key="5">
    <source>
        <dbReference type="Proteomes" id="UP000740883"/>
    </source>
</evidence>
<dbReference type="AlphaFoldDB" id="A0A9P6GZZ2"/>
<proteinExistence type="predicted"/>
<dbReference type="PROSITE" id="PS50302">
    <property type="entry name" value="PUM"/>
    <property type="match status" value="1"/>
</dbReference>
<name>A0A9P6GZZ2_9MICR</name>
<feature type="repeat" description="Pumilio" evidence="2">
    <location>
        <begin position="307"/>
        <end position="342"/>
    </location>
</feature>
<reference evidence="4 5" key="1">
    <citation type="journal article" date="2020" name="Genome Biol. Evol.">
        <title>Comparative genomics of strictly vertically transmitted, feminizing microsporidia endosymbionts of amphipod crustaceans.</title>
        <authorList>
            <person name="Cormier A."/>
            <person name="Chebbi M.A."/>
            <person name="Giraud I."/>
            <person name="Wattier R."/>
            <person name="Teixeira M."/>
            <person name="Gilbert C."/>
            <person name="Rigaud T."/>
            <person name="Cordaux R."/>
        </authorList>
    </citation>
    <scope>NUCLEOTIDE SEQUENCE [LARGE SCALE GENOMIC DNA]</scope>
    <source>
        <strain evidence="4 5">Ou3-Ou53</strain>
    </source>
</reference>
<protein>
    <submittedName>
        <fullName evidence="4">Uncharacterized protein</fullName>
    </submittedName>
</protein>
<evidence type="ECO:0000313" key="4">
    <source>
        <dbReference type="EMBL" id="KAF9764354.1"/>
    </source>
</evidence>
<dbReference type="InterPro" id="IPR016024">
    <property type="entry name" value="ARM-type_fold"/>
</dbReference>
<dbReference type="Proteomes" id="UP000740883">
    <property type="component" value="Unassembled WGS sequence"/>
</dbReference>
<dbReference type="GO" id="GO:0003723">
    <property type="term" value="F:RNA binding"/>
    <property type="evidence" value="ECO:0007669"/>
    <property type="project" value="InterPro"/>
</dbReference>
<dbReference type="EMBL" id="SBJO01000026">
    <property type="protein sequence ID" value="KAF9764354.1"/>
    <property type="molecule type" value="Genomic_DNA"/>
</dbReference>
<dbReference type="SUPFAM" id="SSF48371">
    <property type="entry name" value="ARM repeat"/>
    <property type="match status" value="1"/>
</dbReference>
<keyword evidence="5" id="KW-1185">Reference proteome</keyword>
<organism evidence="4 5">
    <name type="scientific">Nosema granulosis</name>
    <dbReference type="NCBI Taxonomy" id="83296"/>
    <lineage>
        <taxon>Eukaryota</taxon>
        <taxon>Fungi</taxon>
        <taxon>Fungi incertae sedis</taxon>
        <taxon>Microsporidia</taxon>
        <taxon>Nosematidae</taxon>
        <taxon>Nosema</taxon>
    </lineage>
</organism>
<evidence type="ECO:0000256" key="2">
    <source>
        <dbReference type="PROSITE-ProRule" id="PRU00317"/>
    </source>
</evidence>
<dbReference type="InterPro" id="IPR001313">
    <property type="entry name" value="Pumilio_RNA-bd_rpt"/>
</dbReference>
<evidence type="ECO:0000256" key="1">
    <source>
        <dbReference type="ARBA" id="ARBA00022737"/>
    </source>
</evidence>
<keyword evidence="1" id="KW-0677">Repeat</keyword>
<keyword evidence="3" id="KW-0175">Coiled coil</keyword>
<dbReference type="InterPro" id="IPR011989">
    <property type="entry name" value="ARM-like"/>
</dbReference>
<sequence length="433" mass="50485">MRNKSMNSTIQQPTTLIKIRKLCRENINENEEEVKIDSGIDFYDFEFNKKDTADLLRGCEKSFEDFTLTDAYKKPKVSSMFDSRPLKGPVLSPKEDLFIHMPIDVSSSVNYLKGSLCDSVQTIKKLSKRPTVADLDIDFVLDNLKFDLRVKEFEITRDYVLVYFFCKADSLSFYKQYFKYLDLSFGSSCDWLSTSVQLTGSLDIEIGNSIVKEQIEVQNTKPCEKKVSEEETYCRKRFLDRIEYFNQLKSCFTKTDLKIMMINLEKGATDFVFSNTKELAVGSKSNKVMQEAIKIMSGEELDRIYDNLEYDIVPISATKHGAYTIQTLLSYSTNSSHRNYISKYFLKEGEFLLAHDIGNYTFQKILSFDSDLVYRFFISNFEDVVKTDLGMKVFKRCIEHLEDQKEELMNKIAEYKVVDYNLYTQLKQITKRM</sequence>
<feature type="coiled-coil region" evidence="3">
    <location>
        <begin position="391"/>
        <end position="418"/>
    </location>
</feature>
<comment type="caution">
    <text evidence="4">The sequence shown here is derived from an EMBL/GenBank/DDBJ whole genome shotgun (WGS) entry which is preliminary data.</text>
</comment>
<dbReference type="OrthoDB" id="2191363at2759"/>